<keyword evidence="2" id="KW-1185">Reference proteome</keyword>
<comment type="caution">
    <text evidence="1">The sequence shown here is derived from an EMBL/GenBank/DDBJ whole genome shotgun (WGS) entry which is preliminary data.</text>
</comment>
<protein>
    <submittedName>
        <fullName evidence="1">Uncharacterized protein</fullName>
    </submittedName>
</protein>
<evidence type="ECO:0000313" key="2">
    <source>
        <dbReference type="Proteomes" id="UP001187734"/>
    </source>
</evidence>
<dbReference type="EMBL" id="ONZP01000894">
    <property type="protein sequence ID" value="SPJ91932.1"/>
    <property type="molecule type" value="Genomic_DNA"/>
</dbReference>
<gene>
    <name evidence="1" type="ORF">FTOL_13586</name>
</gene>
<sequence length="27" mass="3320">MRLFQFWFLVTMDTPVAYHMDDPEEVT</sequence>
<reference evidence="1" key="1">
    <citation type="submission" date="2018-03" db="EMBL/GenBank/DDBJ databases">
        <authorList>
            <person name="Guldener U."/>
        </authorList>
    </citation>
    <scope>NUCLEOTIDE SEQUENCE</scope>
</reference>
<dbReference type="Proteomes" id="UP001187734">
    <property type="component" value="Unassembled WGS sequence"/>
</dbReference>
<dbReference type="AlphaFoldDB" id="A0AAE8MNA1"/>
<evidence type="ECO:0000313" key="1">
    <source>
        <dbReference type="EMBL" id="SPJ91932.1"/>
    </source>
</evidence>
<organism evidence="1 2">
    <name type="scientific">Fusarium torulosum</name>
    <dbReference type="NCBI Taxonomy" id="33205"/>
    <lineage>
        <taxon>Eukaryota</taxon>
        <taxon>Fungi</taxon>
        <taxon>Dikarya</taxon>
        <taxon>Ascomycota</taxon>
        <taxon>Pezizomycotina</taxon>
        <taxon>Sordariomycetes</taxon>
        <taxon>Hypocreomycetidae</taxon>
        <taxon>Hypocreales</taxon>
        <taxon>Nectriaceae</taxon>
        <taxon>Fusarium</taxon>
    </lineage>
</organism>
<name>A0AAE8MNA1_9HYPO</name>
<proteinExistence type="predicted"/>
<accession>A0AAE8MNA1</accession>